<dbReference type="eggNOG" id="ENOG502S02X">
    <property type="taxonomic scope" value="Eukaryota"/>
</dbReference>
<dbReference type="Proteomes" id="UP000005220">
    <property type="component" value="Chromosome 8"/>
</dbReference>
<name>H2AYV5_KAZAF</name>
<sequence>MRNQKKYSSSEDPIFGQSPVFALDDAEVDPEVIRYLQNVRKEAIATNATQAQNFTRIRGHDASIYDDTVAGPQEAASQITEQHGQWGHVPLREDFVDFGNNMEKGLQSFNNVTEKIFNESFTVQAYEKDHLDLLLYYMKLHLEKIPEKKGIVAHILNLLKEYTVSEDLLNENDWTIDEEWFERNLGRLRSLRIRTIEDIKISITGDFSDKEPMGLKQWTQFIRENEPLHSMFCTMINAKNIWVLVQFMSQEWIKEITKEKPYKQRVSQWLFYILAHLPTKVTATQTSLLRTLGKKCQKQLFVKTAERGKGTLPISTEMKQLKITFDTVDIDILELVVAIMAMRYGQRDLIEFLSETKN</sequence>
<dbReference type="Pfam" id="PF04938">
    <property type="entry name" value="SIP1"/>
    <property type="match status" value="1"/>
</dbReference>
<evidence type="ECO:0000313" key="2">
    <source>
        <dbReference type="Proteomes" id="UP000005220"/>
    </source>
</evidence>
<dbReference type="GO" id="GO:0030532">
    <property type="term" value="C:small nuclear ribonucleoprotein complex"/>
    <property type="evidence" value="ECO:0007669"/>
    <property type="project" value="EnsemblFungi"/>
</dbReference>
<dbReference type="GO" id="GO:0017069">
    <property type="term" value="F:snRNA binding"/>
    <property type="evidence" value="ECO:0007669"/>
    <property type="project" value="EnsemblFungi"/>
</dbReference>
<keyword evidence="2" id="KW-1185">Reference proteome</keyword>
<dbReference type="GO" id="GO:0000387">
    <property type="term" value="P:spliceosomal snRNP assembly"/>
    <property type="evidence" value="ECO:0007669"/>
    <property type="project" value="InterPro"/>
</dbReference>
<dbReference type="InParanoid" id="H2AYV5"/>
<dbReference type="STRING" id="1071382.H2AYV5"/>
<dbReference type="FunCoup" id="H2AYV5">
    <property type="interactions" value="136"/>
</dbReference>
<accession>H2AYV5</accession>
<dbReference type="GO" id="GO:0000245">
    <property type="term" value="P:spliceosomal complex assembly"/>
    <property type="evidence" value="ECO:0007669"/>
    <property type="project" value="EnsemblFungi"/>
</dbReference>
<dbReference type="HOGENOM" id="CLU_748374_0_0_1"/>
<dbReference type="EMBL" id="HE650828">
    <property type="protein sequence ID" value="CCF59511.1"/>
    <property type="molecule type" value="Genomic_DNA"/>
</dbReference>
<reference evidence="1 2" key="1">
    <citation type="journal article" date="2011" name="Proc. Natl. Acad. Sci. U.S.A.">
        <title>Evolutionary erosion of yeast sex chromosomes by mating-type switching accidents.</title>
        <authorList>
            <person name="Gordon J.L."/>
            <person name="Armisen D."/>
            <person name="Proux-Wera E."/>
            <person name="Oheigeartaigh S.S."/>
            <person name="Byrne K.P."/>
            <person name="Wolfe K.H."/>
        </authorList>
    </citation>
    <scope>NUCLEOTIDE SEQUENCE [LARGE SCALE GENOMIC DNA]</scope>
    <source>
        <strain evidence="2">ATCC 22294 / BCRC 22015 / CBS 2517 / CECT 1963 / NBRC 1671 / NRRL Y-8276</strain>
    </source>
</reference>
<organism evidence="1 2">
    <name type="scientific">Kazachstania africana (strain ATCC 22294 / BCRC 22015 / CBS 2517 / CECT 1963 / NBRC 1671 / NRRL Y-8276)</name>
    <name type="common">Yeast</name>
    <name type="synonym">Kluyveromyces africanus</name>
    <dbReference type="NCBI Taxonomy" id="1071382"/>
    <lineage>
        <taxon>Eukaryota</taxon>
        <taxon>Fungi</taxon>
        <taxon>Dikarya</taxon>
        <taxon>Ascomycota</taxon>
        <taxon>Saccharomycotina</taxon>
        <taxon>Saccharomycetes</taxon>
        <taxon>Saccharomycetales</taxon>
        <taxon>Saccharomycetaceae</taxon>
        <taxon>Kazachstania</taxon>
    </lineage>
</organism>
<dbReference type="InterPro" id="IPR023251">
    <property type="entry name" value="Brr1"/>
</dbReference>
<dbReference type="OrthoDB" id="428895at2759"/>
<dbReference type="InterPro" id="IPR035426">
    <property type="entry name" value="Gemin2/Brr1"/>
</dbReference>
<dbReference type="PRINTS" id="PR02039">
    <property type="entry name" value="SPLICEFRBRR1"/>
</dbReference>
<gene>
    <name evidence="1" type="primary">KAFR0H01010</name>
    <name evidence="1" type="ORF">KAFR_0H01010</name>
</gene>
<dbReference type="Gene3D" id="1.20.58.1070">
    <property type="match status" value="1"/>
</dbReference>
<evidence type="ECO:0008006" key="3">
    <source>
        <dbReference type="Google" id="ProtNLM"/>
    </source>
</evidence>
<dbReference type="AlphaFoldDB" id="H2AYV5"/>
<protein>
    <recommendedName>
        <fullName evidence="3">Pre-mRNA-splicing factor BRR1</fullName>
    </recommendedName>
</protein>
<evidence type="ECO:0000313" key="1">
    <source>
        <dbReference type="EMBL" id="CCF59511.1"/>
    </source>
</evidence>
<dbReference type="KEGG" id="kaf:KAFR_0H01010"/>
<proteinExistence type="predicted"/>
<dbReference type="RefSeq" id="XP_003958646.1">
    <property type="nucleotide sequence ID" value="XM_003958597.1"/>
</dbReference>
<dbReference type="GeneID" id="13887508"/>